<keyword evidence="1" id="KW-0472">Membrane</keyword>
<protein>
    <submittedName>
        <fullName evidence="2">Uncharacterized protein</fullName>
    </submittedName>
</protein>
<evidence type="ECO:0000313" key="2">
    <source>
        <dbReference type="EMBL" id="WEK03609.1"/>
    </source>
</evidence>
<sequence>MSNSLRYRLGGLLAIVIGLVVGWFTIAMQLRAAYSGELDITYDLRPFTLVPLCLVFGAVFLFAGDRWEYRTPDHKNLTTSGWVAFGVVVVLTAVSFWFFQQQFAALGYV</sequence>
<accession>A0AAJ6AZY3</accession>
<dbReference type="Proteomes" id="UP001217476">
    <property type="component" value="Chromosome"/>
</dbReference>
<keyword evidence="1" id="KW-1133">Transmembrane helix</keyword>
<feature type="transmembrane region" description="Helical" evidence="1">
    <location>
        <begin position="76"/>
        <end position="99"/>
    </location>
</feature>
<feature type="transmembrane region" description="Helical" evidence="1">
    <location>
        <begin position="12"/>
        <end position="34"/>
    </location>
</feature>
<gene>
    <name evidence="2" type="ORF">P0Y65_15615</name>
</gene>
<evidence type="ECO:0000256" key="1">
    <source>
        <dbReference type="SAM" id="Phobius"/>
    </source>
</evidence>
<name>A0AAJ6AZY3_9HYPH</name>
<dbReference type="AlphaFoldDB" id="A0AAJ6AZY3"/>
<reference evidence="2" key="1">
    <citation type="submission" date="2023-03" db="EMBL/GenBank/DDBJ databases">
        <title>Andean soil-derived lignocellulolytic bacterial consortium as a source of novel taxa and putative plastic-active enzymes.</title>
        <authorList>
            <person name="Diaz-Garcia L."/>
            <person name="Chuvochina M."/>
            <person name="Feuerriegel G."/>
            <person name="Bunk B."/>
            <person name="Sproer C."/>
            <person name="Streit W.R."/>
            <person name="Rodriguez L.M."/>
            <person name="Overmann J."/>
            <person name="Jimenez D.J."/>
        </authorList>
    </citation>
    <scope>NUCLEOTIDE SEQUENCE</scope>
    <source>
        <strain evidence="2">MAG 4196</strain>
    </source>
</reference>
<feature type="transmembrane region" description="Helical" evidence="1">
    <location>
        <begin position="46"/>
        <end position="64"/>
    </location>
</feature>
<proteinExistence type="predicted"/>
<dbReference type="EMBL" id="CP119312">
    <property type="protein sequence ID" value="WEK03609.1"/>
    <property type="molecule type" value="Genomic_DNA"/>
</dbReference>
<organism evidence="2 3">
    <name type="scientific">Candidatus Devosia phytovorans</name>
    <dbReference type="NCBI Taxonomy" id="3121372"/>
    <lineage>
        <taxon>Bacteria</taxon>
        <taxon>Pseudomonadati</taxon>
        <taxon>Pseudomonadota</taxon>
        <taxon>Alphaproteobacteria</taxon>
        <taxon>Hyphomicrobiales</taxon>
        <taxon>Devosiaceae</taxon>
        <taxon>Devosia</taxon>
    </lineage>
</organism>
<evidence type="ECO:0000313" key="3">
    <source>
        <dbReference type="Proteomes" id="UP001217476"/>
    </source>
</evidence>
<keyword evidence="1" id="KW-0812">Transmembrane</keyword>